<evidence type="ECO:0000256" key="6">
    <source>
        <dbReference type="ARBA" id="ARBA00023136"/>
    </source>
</evidence>
<proteinExistence type="inferred from homology"/>
<dbReference type="OrthoDB" id="5912413at2759"/>
<evidence type="ECO:0000256" key="1">
    <source>
        <dbReference type="ARBA" id="ARBA00004606"/>
    </source>
</evidence>
<comment type="similarity">
    <text evidence="2">Belongs to the X(+)/potassium ATPases subunit beta family.</text>
</comment>
<accession>A0A0D8XXS3</accession>
<evidence type="ECO:0000256" key="4">
    <source>
        <dbReference type="ARBA" id="ARBA00022968"/>
    </source>
</evidence>
<sequence length="328" mass="37207">MASERYVLVSNDGPDEPVSVLSSEGPDDSGPIINDLNESAVSITCRDVLFGAHLRFGQRIFCIGASILLCGILTALFICLLIGFSRILYSLSTEKEKMSQGLRMIPEFRSTIPNNFINLSKDEIIKKRYSQIIRDYIEAYRKEQRSRSNFTKLCKINEKPTNRWCEFPLQVFDTYSCSIVNNNYGFDNGEPCLLFELKLQSNWTPKFNRSASVLPLVCDAYDQITFKKTASVTYISAYGNNTRYGGFPTNKIPSRSILDDQGRDVSDENGETLYDMPSLVFVKLRLGKSLYTNVRCYIPDETSEASILNLATMPGNRVVNFDIFYPYI</sequence>
<dbReference type="Pfam" id="PF00287">
    <property type="entry name" value="Na_K-ATPase"/>
    <property type="match status" value="1"/>
</dbReference>
<reference evidence="9 10" key="1">
    <citation type="submission" date="2013-11" db="EMBL/GenBank/DDBJ databases">
        <title>Draft genome of the bovine lungworm Dictyocaulus viviparus.</title>
        <authorList>
            <person name="Mitreva M."/>
        </authorList>
    </citation>
    <scope>NUCLEOTIDE SEQUENCE [LARGE SCALE GENOMIC DNA]</scope>
    <source>
        <strain evidence="9 10">HannoverDv2000</strain>
    </source>
</reference>
<feature type="region of interest" description="Disordered" evidence="7">
    <location>
        <begin position="9"/>
        <end position="29"/>
    </location>
</feature>
<evidence type="ECO:0000313" key="9">
    <source>
        <dbReference type="EMBL" id="KJH48632.1"/>
    </source>
</evidence>
<keyword evidence="5 8" id="KW-1133">Transmembrane helix</keyword>
<keyword evidence="6 8" id="KW-0472">Membrane</keyword>
<protein>
    <recommendedName>
        <fullName evidence="11">Sodium / potassium ATPase beta chain</fullName>
    </recommendedName>
</protein>
<evidence type="ECO:0000256" key="8">
    <source>
        <dbReference type="SAM" id="Phobius"/>
    </source>
</evidence>
<keyword evidence="3 8" id="KW-0812">Transmembrane</keyword>
<evidence type="ECO:0008006" key="11">
    <source>
        <dbReference type="Google" id="ProtNLM"/>
    </source>
</evidence>
<evidence type="ECO:0000256" key="7">
    <source>
        <dbReference type="SAM" id="MobiDB-lite"/>
    </source>
</evidence>
<evidence type="ECO:0000256" key="3">
    <source>
        <dbReference type="ARBA" id="ARBA00022692"/>
    </source>
</evidence>
<name>A0A0D8XXS3_DICVI</name>
<comment type="subcellular location">
    <subcellularLocation>
        <location evidence="1">Membrane</location>
        <topology evidence="1">Single-pass type II membrane protein</topology>
    </subcellularLocation>
</comment>
<evidence type="ECO:0000256" key="5">
    <source>
        <dbReference type="ARBA" id="ARBA00022989"/>
    </source>
</evidence>
<gene>
    <name evidence="9" type="ORF">DICVIV_05260</name>
</gene>
<dbReference type="InterPro" id="IPR038702">
    <property type="entry name" value="Na/K_ATPase_sub_beta_sf"/>
</dbReference>
<organism evidence="9 10">
    <name type="scientific">Dictyocaulus viviparus</name>
    <name type="common">Bovine lungworm</name>
    <dbReference type="NCBI Taxonomy" id="29172"/>
    <lineage>
        <taxon>Eukaryota</taxon>
        <taxon>Metazoa</taxon>
        <taxon>Ecdysozoa</taxon>
        <taxon>Nematoda</taxon>
        <taxon>Chromadorea</taxon>
        <taxon>Rhabditida</taxon>
        <taxon>Rhabditina</taxon>
        <taxon>Rhabditomorpha</taxon>
        <taxon>Strongyloidea</taxon>
        <taxon>Metastrongylidae</taxon>
        <taxon>Dictyocaulus</taxon>
    </lineage>
</organism>
<keyword evidence="10" id="KW-1185">Reference proteome</keyword>
<evidence type="ECO:0000256" key="2">
    <source>
        <dbReference type="ARBA" id="ARBA00005876"/>
    </source>
</evidence>
<dbReference type="Gene3D" id="2.60.40.1660">
    <property type="entry name" value="Na, k-atpase alpha subunit"/>
    <property type="match status" value="1"/>
</dbReference>
<dbReference type="GO" id="GO:0006813">
    <property type="term" value="P:potassium ion transport"/>
    <property type="evidence" value="ECO:0007669"/>
    <property type="project" value="InterPro"/>
</dbReference>
<feature type="transmembrane region" description="Helical" evidence="8">
    <location>
        <begin position="60"/>
        <end position="89"/>
    </location>
</feature>
<dbReference type="InterPro" id="IPR000402">
    <property type="entry name" value="Na/K_ATPase_sub_beta"/>
</dbReference>
<dbReference type="AlphaFoldDB" id="A0A0D8XXS3"/>
<keyword evidence="4" id="KW-0735">Signal-anchor</keyword>
<dbReference type="GO" id="GO:0005890">
    <property type="term" value="C:sodium:potassium-exchanging ATPase complex"/>
    <property type="evidence" value="ECO:0007669"/>
    <property type="project" value="InterPro"/>
</dbReference>
<dbReference type="EMBL" id="KN716261">
    <property type="protein sequence ID" value="KJH48632.1"/>
    <property type="molecule type" value="Genomic_DNA"/>
</dbReference>
<dbReference type="GO" id="GO:0006814">
    <property type="term" value="P:sodium ion transport"/>
    <property type="evidence" value="ECO:0007669"/>
    <property type="project" value="InterPro"/>
</dbReference>
<dbReference type="STRING" id="29172.A0A0D8XXS3"/>
<dbReference type="Proteomes" id="UP000053766">
    <property type="component" value="Unassembled WGS sequence"/>
</dbReference>
<reference evidence="10" key="2">
    <citation type="journal article" date="2016" name="Sci. Rep.">
        <title>Dictyocaulus viviparus genome, variome and transcriptome elucidate lungworm biology and support future intervention.</title>
        <authorList>
            <person name="McNulty S.N."/>
            <person name="Strube C."/>
            <person name="Rosa B.A."/>
            <person name="Martin J.C."/>
            <person name="Tyagi R."/>
            <person name="Choi Y.J."/>
            <person name="Wang Q."/>
            <person name="Hallsworth Pepin K."/>
            <person name="Zhang X."/>
            <person name="Ozersky P."/>
            <person name="Wilson R.K."/>
            <person name="Sternberg P.W."/>
            <person name="Gasser R.B."/>
            <person name="Mitreva M."/>
        </authorList>
    </citation>
    <scope>NUCLEOTIDE SEQUENCE [LARGE SCALE GENOMIC DNA]</scope>
    <source>
        <strain evidence="10">HannoverDv2000</strain>
    </source>
</reference>
<evidence type="ECO:0000313" key="10">
    <source>
        <dbReference type="Proteomes" id="UP000053766"/>
    </source>
</evidence>